<keyword evidence="2" id="KW-1185">Reference proteome</keyword>
<proteinExistence type="predicted"/>
<dbReference type="EMBL" id="JBHLVF010000012">
    <property type="protein sequence ID" value="MFC0391749.1"/>
    <property type="molecule type" value="Genomic_DNA"/>
</dbReference>
<dbReference type="SUPFAM" id="SSF51445">
    <property type="entry name" value="(Trans)glycosidases"/>
    <property type="match status" value="1"/>
</dbReference>
<dbReference type="InterPro" id="IPR013785">
    <property type="entry name" value="Aldolase_TIM"/>
</dbReference>
<dbReference type="RefSeq" id="WP_204821176.1">
    <property type="nucleotide sequence ID" value="NZ_JANHOF010000011.1"/>
</dbReference>
<gene>
    <name evidence="1" type="ORF">ACFFJ8_10270</name>
</gene>
<name>A0ABV6J791_9BACL</name>
<dbReference type="Proteomes" id="UP001589818">
    <property type="component" value="Unassembled WGS sequence"/>
</dbReference>
<sequence length="873" mass="100510">MTINITDKAFFDWNSPLFTPLTIDISAQDIRLHSCGETIVLQGSLFHIDSDKELTAAWHLEESRFSILSLELTALEPTFLKKVTWFSGAWEAYDSRHVHATELQDNFLFLRKGDVSFFLSLDFPSSTITEHGITYQPWDEVSTQSTYHCHTITVAACQLSGIMVGDYDRAEIESVSAYIEQRFPLRFNRPVTSMTCITNRMTDVREGRIFYSMHDNPTILLNPDVLEREIDLCAEAGIEYYQVFEGVFDWPEDDTKSGDALHRLVDYAAQRGVRVGDYVHPGELYCPHYNYEHRRLERPEWRQLNASGNHGQFCLGSREYVDFLRQKLVDHNRKYDEQMICLDMLDIQPCYAPNHNHPEGDIYHQVRGLVELMVALADIHPEYLIWTNSGNWLEFMPKLVWYNPNIYLTDPHVREYTPNLNMLKLMGDTRREQMVTFHNTYMVPYRFYTNCEYYYAKRSRLHDLLFFEYSILQGLAVTPNICLGEWRTFLERIPYAKRDGCVAFLTKWLAFVRKNFDVWQHTRQVGDSPSIGAMEAYSHMDKDRGFICLVNQNPFAGTVTFPLNGAIGLEEAACYDLFEIYPQECPLSEQPLPYAQFGDVISCSIPPHSVRYIEIKPHEKSEGLKVFGLPSESVRTQQGYRLKLKAQQGEVIPIKLLLPEEENVESVSAQQIPTVPMYTFPASAALHGQVGNIVPVDVAFPRTRAPRELNRWVVQPNNMEIILPQQAICPFLGALVSRAHSEPIEIWLDVVLGDAYIGNKLEADNTDCSDEWLMNPLSEIDLRGQKQTFETVFELPFIEWNAFSPGFDDDAVIELSFTEPEKVGTISAVINGELIEVRKYTYATKKEWCSYYIELTGQVTPGTIHLTIEIEWS</sequence>
<dbReference type="Gene3D" id="3.20.20.70">
    <property type="entry name" value="Aldolase class I"/>
    <property type="match status" value="1"/>
</dbReference>
<dbReference type="InterPro" id="IPR017853">
    <property type="entry name" value="GH"/>
</dbReference>
<comment type="caution">
    <text evidence="1">The sequence shown here is derived from an EMBL/GenBank/DDBJ whole genome shotgun (WGS) entry which is preliminary data.</text>
</comment>
<reference evidence="1 2" key="1">
    <citation type="submission" date="2024-09" db="EMBL/GenBank/DDBJ databases">
        <authorList>
            <person name="Sun Q."/>
            <person name="Mori K."/>
        </authorList>
    </citation>
    <scope>NUCLEOTIDE SEQUENCE [LARGE SCALE GENOMIC DNA]</scope>
    <source>
        <strain evidence="1 2">CCM 4839</strain>
    </source>
</reference>
<evidence type="ECO:0000313" key="2">
    <source>
        <dbReference type="Proteomes" id="UP001589818"/>
    </source>
</evidence>
<organism evidence="1 2">
    <name type="scientific">Paenibacillus mendelii</name>
    <dbReference type="NCBI Taxonomy" id="206163"/>
    <lineage>
        <taxon>Bacteria</taxon>
        <taxon>Bacillati</taxon>
        <taxon>Bacillota</taxon>
        <taxon>Bacilli</taxon>
        <taxon>Bacillales</taxon>
        <taxon>Paenibacillaceae</taxon>
        <taxon>Paenibacillus</taxon>
    </lineage>
</organism>
<evidence type="ECO:0000313" key="1">
    <source>
        <dbReference type="EMBL" id="MFC0391749.1"/>
    </source>
</evidence>
<accession>A0ABV6J791</accession>
<protein>
    <submittedName>
        <fullName evidence="1">Uncharacterized protein</fullName>
    </submittedName>
</protein>